<reference evidence="2 3" key="1">
    <citation type="journal article" date="2012" name="Genome Biol.">
        <title>Genome and low-iron response of an oceanic diatom adapted to chronic iron limitation.</title>
        <authorList>
            <person name="Lommer M."/>
            <person name="Specht M."/>
            <person name="Roy A.S."/>
            <person name="Kraemer L."/>
            <person name="Andreson R."/>
            <person name="Gutowska M.A."/>
            <person name="Wolf J."/>
            <person name="Bergner S.V."/>
            <person name="Schilhabel M.B."/>
            <person name="Klostermeier U.C."/>
            <person name="Beiko R.G."/>
            <person name="Rosenstiel P."/>
            <person name="Hippler M."/>
            <person name="Laroche J."/>
        </authorList>
    </citation>
    <scope>NUCLEOTIDE SEQUENCE [LARGE SCALE GENOMIC DNA]</scope>
    <source>
        <strain evidence="2 3">CCMP1005</strain>
    </source>
</reference>
<accession>K0R4G2</accession>
<sequence>MKFLALATLTVLAFALESRVEAASASLRGNSFVEEQAPEASLLIESVPKFAPKSAPKYAPKSAPKCVGSYKASDGHEYKACIGPGGKATQLWHGKAVNLGTFSNLNVEDMYAGTFTINWTGGDSIHCHGSKRSVHATGCCSKFSRIKSVKEPYVCTYFFEIEDPYFCVHSVDEFWEKALVSLEAH</sequence>
<evidence type="ECO:0000313" key="2">
    <source>
        <dbReference type="EMBL" id="EJK47445.1"/>
    </source>
</evidence>
<name>K0R4G2_THAOC</name>
<feature type="chain" id="PRO_5003838860" evidence="1">
    <location>
        <begin position="23"/>
        <end position="185"/>
    </location>
</feature>
<keyword evidence="1" id="KW-0732">Signal</keyword>
<evidence type="ECO:0000256" key="1">
    <source>
        <dbReference type="SAM" id="SignalP"/>
    </source>
</evidence>
<gene>
    <name evidence="2" type="ORF">THAOC_33829</name>
</gene>
<keyword evidence="3" id="KW-1185">Reference proteome</keyword>
<protein>
    <submittedName>
        <fullName evidence="2">Uncharacterized protein</fullName>
    </submittedName>
</protein>
<evidence type="ECO:0000313" key="3">
    <source>
        <dbReference type="Proteomes" id="UP000266841"/>
    </source>
</evidence>
<feature type="signal peptide" evidence="1">
    <location>
        <begin position="1"/>
        <end position="22"/>
    </location>
</feature>
<dbReference type="EMBL" id="AGNL01046950">
    <property type="protein sequence ID" value="EJK47445.1"/>
    <property type="molecule type" value="Genomic_DNA"/>
</dbReference>
<dbReference type="AlphaFoldDB" id="K0R4G2"/>
<dbReference type="InterPro" id="IPR009011">
    <property type="entry name" value="Man6P_isomerase_rcpt-bd_dom_sf"/>
</dbReference>
<proteinExistence type="predicted"/>
<dbReference type="Proteomes" id="UP000266841">
    <property type="component" value="Unassembled WGS sequence"/>
</dbReference>
<comment type="caution">
    <text evidence="2">The sequence shown here is derived from an EMBL/GenBank/DDBJ whole genome shotgun (WGS) entry which is preliminary data.</text>
</comment>
<dbReference type="Gene3D" id="2.70.130.10">
    <property type="entry name" value="Mannose-6-phosphate receptor binding domain"/>
    <property type="match status" value="1"/>
</dbReference>
<organism evidence="2 3">
    <name type="scientific">Thalassiosira oceanica</name>
    <name type="common">Marine diatom</name>
    <dbReference type="NCBI Taxonomy" id="159749"/>
    <lineage>
        <taxon>Eukaryota</taxon>
        <taxon>Sar</taxon>
        <taxon>Stramenopiles</taxon>
        <taxon>Ochrophyta</taxon>
        <taxon>Bacillariophyta</taxon>
        <taxon>Coscinodiscophyceae</taxon>
        <taxon>Thalassiosirophycidae</taxon>
        <taxon>Thalassiosirales</taxon>
        <taxon>Thalassiosiraceae</taxon>
        <taxon>Thalassiosira</taxon>
    </lineage>
</organism>
<dbReference type="SUPFAM" id="SSF50911">
    <property type="entry name" value="Mannose 6-phosphate receptor domain"/>
    <property type="match status" value="1"/>
</dbReference>